<keyword evidence="10" id="KW-1185">Reference proteome</keyword>
<keyword evidence="5" id="KW-0479">Metal-binding</keyword>
<dbReference type="InterPro" id="IPR027806">
    <property type="entry name" value="HARBI1_dom"/>
</dbReference>
<accession>A0ABQ9IZX2</accession>
<dbReference type="PANTHER" id="PTHR22930">
    <property type="match status" value="1"/>
</dbReference>
<name>A0ABQ9IZX2_9CUCU</name>
<evidence type="ECO:0000313" key="10">
    <source>
        <dbReference type="Proteomes" id="UP001162164"/>
    </source>
</evidence>
<dbReference type="Pfam" id="PF13359">
    <property type="entry name" value="DDE_Tnp_4"/>
    <property type="match status" value="1"/>
</dbReference>
<comment type="subcellular location">
    <subcellularLocation>
        <location evidence="2">Nucleus</location>
    </subcellularLocation>
</comment>
<evidence type="ECO:0000259" key="8">
    <source>
        <dbReference type="Pfam" id="PF13359"/>
    </source>
</evidence>
<evidence type="ECO:0000313" key="9">
    <source>
        <dbReference type="EMBL" id="KAJ8969118.1"/>
    </source>
</evidence>
<sequence length="266" mass="31522">MEAQRIKQVHNEDYYENVVPSPDAFHNHFRMNRITFENLQIQHQRVMNAGINNNTTVSFEKKLLFTIWVLSKPESFLSAGDRFNIAKSTAHQIFFNTIVNSKFITKLLILQAVCNDRKQFIDIFVKMPGRVHDARVFRLCDLFTLLTRDHAAIHENEHFVDAAYPLFPLKPYRDNGHLNETQVRFNRGFNRRMSDVRSMIEQAFGLLKCNFRRLKYLDMARIYFVPNVITAACVLHNCIIMHKSIEAYEENLWVITRQDENYNRQY</sequence>
<comment type="caution">
    <text evidence="9">The sequence shown here is derived from an EMBL/GenBank/DDBJ whole genome shotgun (WGS) entry which is preliminary data.</text>
</comment>
<gene>
    <name evidence="9" type="ORF">NQ317_003996</name>
</gene>
<evidence type="ECO:0000256" key="1">
    <source>
        <dbReference type="ARBA" id="ARBA00001968"/>
    </source>
</evidence>
<comment type="cofactor">
    <cofactor evidence="1">
        <name>a divalent metal cation</name>
        <dbReference type="ChEBI" id="CHEBI:60240"/>
    </cofactor>
</comment>
<proteinExistence type="inferred from homology"/>
<evidence type="ECO:0000256" key="6">
    <source>
        <dbReference type="ARBA" id="ARBA00022801"/>
    </source>
</evidence>
<dbReference type="Proteomes" id="UP001162164">
    <property type="component" value="Unassembled WGS sequence"/>
</dbReference>
<dbReference type="PANTHER" id="PTHR22930:SF85">
    <property type="entry name" value="GH03217P-RELATED"/>
    <property type="match status" value="1"/>
</dbReference>
<dbReference type="EMBL" id="JAPWTJ010001865">
    <property type="protein sequence ID" value="KAJ8969118.1"/>
    <property type="molecule type" value="Genomic_DNA"/>
</dbReference>
<reference evidence="9" key="1">
    <citation type="journal article" date="2023" name="Insect Mol. Biol.">
        <title>Genome sequencing provides insights into the evolution of gene families encoding plant cell wall-degrading enzymes in longhorned beetles.</title>
        <authorList>
            <person name="Shin N.R."/>
            <person name="Okamura Y."/>
            <person name="Kirsch R."/>
            <person name="Pauchet Y."/>
        </authorList>
    </citation>
    <scope>NUCLEOTIDE SEQUENCE</scope>
    <source>
        <strain evidence="9">MMC_N1</strain>
    </source>
</reference>
<evidence type="ECO:0000256" key="3">
    <source>
        <dbReference type="ARBA" id="ARBA00006958"/>
    </source>
</evidence>
<organism evidence="9 10">
    <name type="scientific">Molorchus minor</name>
    <dbReference type="NCBI Taxonomy" id="1323400"/>
    <lineage>
        <taxon>Eukaryota</taxon>
        <taxon>Metazoa</taxon>
        <taxon>Ecdysozoa</taxon>
        <taxon>Arthropoda</taxon>
        <taxon>Hexapoda</taxon>
        <taxon>Insecta</taxon>
        <taxon>Pterygota</taxon>
        <taxon>Neoptera</taxon>
        <taxon>Endopterygota</taxon>
        <taxon>Coleoptera</taxon>
        <taxon>Polyphaga</taxon>
        <taxon>Cucujiformia</taxon>
        <taxon>Chrysomeloidea</taxon>
        <taxon>Cerambycidae</taxon>
        <taxon>Lamiinae</taxon>
        <taxon>Monochamini</taxon>
        <taxon>Molorchus</taxon>
    </lineage>
</organism>
<dbReference type="InterPro" id="IPR045249">
    <property type="entry name" value="HARBI1-like"/>
</dbReference>
<keyword evidence="7" id="KW-0539">Nucleus</keyword>
<evidence type="ECO:0000256" key="5">
    <source>
        <dbReference type="ARBA" id="ARBA00022723"/>
    </source>
</evidence>
<protein>
    <recommendedName>
        <fullName evidence="8">DDE Tnp4 domain-containing protein</fullName>
    </recommendedName>
</protein>
<evidence type="ECO:0000256" key="2">
    <source>
        <dbReference type="ARBA" id="ARBA00004123"/>
    </source>
</evidence>
<keyword evidence="6" id="KW-0378">Hydrolase</keyword>
<comment type="similarity">
    <text evidence="3">Belongs to the HARBI1 family.</text>
</comment>
<feature type="domain" description="DDE Tnp4" evidence="8">
    <location>
        <begin position="108"/>
        <end position="237"/>
    </location>
</feature>
<keyword evidence="4" id="KW-0540">Nuclease</keyword>
<evidence type="ECO:0000256" key="7">
    <source>
        <dbReference type="ARBA" id="ARBA00023242"/>
    </source>
</evidence>
<evidence type="ECO:0000256" key="4">
    <source>
        <dbReference type="ARBA" id="ARBA00022722"/>
    </source>
</evidence>